<evidence type="ECO:0000313" key="3">
    <source>
        <dbReference type="Proteomes" id="UP000546701"/>
    </source>
</evidence>
<sequence length="164" mass="17567">MFARTDRLLLRPGWADDAEILASALARPATPFASTLAPARFHDRAHALLARPAKFDRPALLMMERTGTGSELVGTIALEDRQGRVTLDCWVRADRRNRGCATEAARAMIAIAAMLGLTQLDAAPDGEPAATALLRKLGFRFTGATAILHLEPDPHGGPVHLLAA</sequence>
<dbReference type="PROSITE" id="PS51186">
    <property type="entry name" value="GNAT"/>
    <property type="match status" value="1"/>
</dbReference>
<keyword evidence="3" id="KW-1185">Reference proteome</keyword>
<organism evidence="2 3">
    <name type="scientific">Sphingomonas prati</name>
    <dbReference type="NCBI Taxonomy" id="1843237"/>
    <lineage>
        <taxon>Bacteria</taxon>
        <taxon>Pseudomonadati</taxon>
        <taxon>Pseudomonadota</taxon>
        <taxon>Alphaproteobacteria</taxon>
        <taxon>Sphingomonadales</taxon>
        <taxon>Sphingomonadaceae</taxon>
        <taxon>Sphingomonas</taxon>
    </lineage>
</organism>
<dbReference type="SUPFAM" id="SSF55729">
    <property type="entry name" value="Acyl-CoA N-acyltransferases (Nat)"/>
    <property type="match status" value="1"/>
</dbReference>
<dbReference type="InterPro" id="IPR016181">
    <property type="entry name" value="Acyl_CoA_acyltransferase"/>
</dbReference>
<dbReference type="EMBL" id="JACIJR010000004">
    <property type="protein sequence ID" value="MBB5729316.1"/>
    <property type="molecule type" value="Genomic_DNA"/>
</dbReference>
<comment type="caution">
    <text evidence="2">The sequence shown here is derived from an EMBL/GenBank/DDBJ whole genome shotgun (WGS) entry which is preliminary data.</text>
</comment>
<dbReference type="InterPro" id="IPR000182">
    <property type="entry name" value="GNAT_dom"/>
</dbReference>
<name>A0A7W9F1I8_9SPHN</name>
<reference evidence="2 3" key="1">
    <citation type="submission" date="2020-08" db="EMBL/GenBank/DDBJ databases">
        <title>Genomic Encyclopedia of Type Strains, Phase IV (KMG-IV): sequencing the most valuable type-strain genomes for metagenomic binning, comparative biology and taxonomic classification.</title>
        <authorList>
            <person name="Goeker M."/>
        </authorList>
    </citation>
    <scope>NUCLEOTIDE SEQUENCE [LARGE SCALE GENOMIC DNA]</scope>
    <source>
        <strain evidence="2 3">DSM 103336</strain>
    </source>
</reference>
<dbReference type="OrthoDB" id="9804153at2"/>
<accession>A0A7W9F1I8</accession>
<protein>
    <submittedName>
        <fullName evidence="2">RimJ/RimL family protein N-acetyltransferase</fullName>
    </submittedName>
</protein>
<dbReference type="GO" id="GO:0016747">
    <property type="term" value="F:acyltransferase activity, transferring groups other than amino-acyl groups"/>
    <property type="evidence" value="ECO:0007669"/>
    <property type="project" value="InterPro"/>
</dbReference>
<dbReference type="RefSeq" id="WP_157175462.1">
    <property type="nucleotide sequence ID" value="NZ_BMJP01000001.1"/>
</dbReference>
<keyword evidence="2" id="KW-0808">Transferase</keyword>
<dbReference type="Pfam" id="PF13302">
    <property type="entry name" value="Acetyltransf_3"/>
    <property type="match status" value="1"/>
</dbReference>
<evidence type="ECO:0000259" key="1">
    <source>
        <dbReference type="PROSITE" id="PS51186"/>
    </source>
</evidence>
<proteinExistence type="predicted"/>
<dbReference type="Proteomes" id="UP000546701">
    <property type="component" value="Unassembled WGS sequence"/>
</dbReference>
<dbReference type="Gene3D" id="3.40.630.30">
    <property type="match status" value="1"/>
</dbReference>
<feature type="domain" description="N-acetyltransferase" evidence="1">
    <location>
        <begin position="8"/>
        <end position="164"/>
    </location>
</feature>
<dbReference type="AlphaFoldDB" id="A0A7W9F1I8"/>
<evidence type="ECO:0000313" key="2">
    <source>
        <dbReference type="EMBL" id="MBB5729316.1"/>
    </source>
</evidence>
<gene>
    <name evidence="2" type="ORF">FHS99_001801</name>
</gene>